<dbReference type="Gene3D" id="3.30.70.1450">
    <property type="entry name" value="Regulator of K+ conductance, C-terminal domain"/>
    <property type="match status" value="1"/>
</dbReference>
<keyword evidence="5" id="KW-0633">Potassium transport</keyword>
<evidence type="ECO:0000256" key="8">
    <source>
        <dbReference type="ARBA" id="ARBA00022989"/>
    </source>
</evidence>
<evidence type="ECO:0000256" key="11">
    <source>
        <dbReference type="SAM" id="Phobius"/>
    </source>
</evidence>
<feature type="transmembrane region" description="Helical" evidence="11">
    <location>
        <begin position="30"/>
        <end position="48"/>
    </location>
</feature>
<dbReference type="InterPro" id="IPR006153">
    <property type="entry name" value="Cation/H_exchanger_TM"/>
</dbReference>
<evidence type="ECO:0000313" key="15">
    <source>
        <dbReference type="Proteomes" id="UP000295135"/>
    </source>
</evidence>
<evidence type="ECO:0000256" key="5">
    <source>
        <dbReference type="ARBA" id="ARBA00022538"/>
    </source>
</evidence>
<dbReference type="GO" id="GO:0015297">
    <property type="term" value="F:antiporter activity"/>
    <property type="evidence" value="ECO:0007669"/>
    <property type="project" value="UniProtKB-KW"/>
</dbReference>
<feature type="transmembrane region" description="Helical" evidence="11">
    <location>
        <begin position="268"/>
        <end position="287"/>
    </location>
</feature>
<name>A0A4R3JVN5_9PROT</name>
<feature type="transmembrane region" description="Helical" evidence="11">
    <location>
        <begin position="111"/>
        <end position="134"/>
    </location>
</feature>
<dbReference type="SUPFAM" id="SSF51735">
    <property type="entry name" value="NAD(P)-binding Rossmann-fold domains"/>
    <property type="match status" value="1"/>
</dbReference>
<feature type="domain" description="RCK C-terminal" evidence="13">
    <location>
        <begin position="569"/>
        <end position="652"/>
    </location>
</feature>
<dbReference type="InterPro" id="IPR003148">
    <property type="entry name" value="RCK_N"/>
</dbReference>
<dbReference type="InterPro" id="IPR006037">
    <property type="entry name" value="RCK_C"/>
</dbReference>
<dbReference type="AlphaFoldDB" id="A0A4R3JVN5"/>
<dbReference type="GO" id="GO:0012505">
    <property type="term" value="C:endomembrane system"/>
    <property type="evidence" value="ECO:0007669"/>
    <property type="project" value="UniProtKB-SubCell"/>
</dbReference>
<dbReference type="Pfam" id="PF02080">
    <property type="entry name" value="TrkA_C"/>
    <property type="match status" value="1"/>
</dbReference>
<dbReference type="InterPro" id="IPR004771">
    <property type="entry name" value="K/H_exchanger"/>
</dbReference>
<feature type="transmembrane region" description="Helical" evidence="11">
    <location>
        <begin position="60"/>
        <end position="78"/>
    </location>
</feature>
<feature type="transmembrane region" description="Helical" evidence="11">
    <location>
        <begin position="85"/>
        <end position="105"/>
    </location>
</feature>
<dbReference type="SUPFAM" id="SSF116726">
    <property type="entry name" value="TrkA C-terminal domain-like"/>
    <property type="match status" value="1"/>
</dbReference>
<sequence length="653" mass="69245">MHTTLGLIVFLLAAAVLATTLFRALNLPALLGYIAIGVIVGPSALALAPSSEEGRHLAEFGVVFLMFSIGLEFSLAKLRVMRRQVFGFGGLQVILSMLAGLAAGLALGLGWAAGVALGGVLAMSSTAIVSKLLADQNELDQPHGKLILGALLFQDLAVVPLLIFIPSLASGGDMFGELAQAGLKAVIGLGLILTLGQKLLRPWFHLIAKRKSSELFMLNVLLITLGLAYATEVAGLSLALGAFVAGVLISETEYRYQVESDIRPFRDVLMGLFFISVGMLLDLNMVAQHWGVLLLVTTALVGLKFALVALLAWALREPAHIAVRTGLGLAQGGEFGLVLLGLTASHGLIGPGMEQTVLAALMLSMIAAPFLVQYSQRIVQRLAGSEWLHRAQDVHAIAVKSFGVSDHVILCGYGRNGQGLARMLEAEGVPFMALDDDPGRIKAAVAAGDNVVFGDSTRTEVLMAAGIRRARAVAITFADTGAALKVLAAVQHLKPGMPVIVRTIDENDLDRLKEAGATEVVPEVLEGALMLGSQTLLMAGVPLATVLKRIRQMREQRYSSLRGFFSGLDEAEQNQNEQERLLPLHITPNLKCVDMRLGDLELDDIGVQVVAVRRHGIRGSEPNADTVLQAGDIIILRGAPDGLAAAEMRLGAV</sequence>
<dbReference type="EMBL" id="SLZY01000016">
    <property type="protein sequence ID" value="TCS70444.1"/>
    <property type="molecule type" value="Genomic_DNA"/>
</dbReference>
<evidence type="ECO:0000256" key="7">
    <source>
        <dbReference type="ARBA" id="ARBA00022958"/>
    </source>
</evidence>
<dbReference type="RefSeq" id="WP_126463067.1">
    <property type="nucleotide sequence ID" value="NZ_AP018721.1"/>
</dbReference>
<feature type="transmembrane region" description="Helical" evidence="11">
    <location>
        <begin position="146"/>
        <end position="169"/>
    </location>
</feature>
<dbReference type="GO" id="GO:0008324">
    <property type="term" value="F:monoatomic cation transmembrane transporter activity"/>
    <property type="evidence" value="ECO:0007669"/>
    <property type="project" value="InterPro"/>
</dbReference>
<dbReference type="Pfam" id="PF00999">
    <property type="entry name" value="Na_H_Exchanger"/>
    <property type="match status" value="1"/>
</dbReference>
<evidence type="ECO:0000256" key="6">
    <source>
        <dbReference type="ARBA" id="ARBA00022692"/>
    </source>
</evidence>
<evidence type="ECO:0000259" key="13">
    <source>
        <dbReference type="PROSITE" id="PS51202"/>
    </source>
</evidence>
<dbReference type="GO" id="GO:0006813">
    <property type="term" value="P:potassium ion transport"/>
    <property type="evidence" value="ECO:0007669"/>
    <property type="project" value="UniProtKB-KW"/>
</dbReference>
<dbReference type="Gene3D" id="1.20.1530.20">
    <property type="match status" value="1"/>
</dbReference>
<feature type="transmembrane region" description="Helical" evidence="11">
    <location>
        <begin position="293"/>
        <end position="315"/>
    </location>
</feature>
<keyword evidence="3" id="KW-0813">Transport</keyword>
<dbReference type="PROSITE" id="PS51201">
    <property type="entry name" value="RCK_N"/>
    <property type="match status" value="1"/>
</dbReference>
<dbReference type="Pfam" id="PF02254">
    <property type="entry name" value="TrkA_N"/>
    <property type="match status" value="1"/>
</dbReference>
<feature type="transmembrane region" description="Helical" evidence="11">
    <location>
        <begin position="327"/>
        <end position="349"/>
    </location>
</feature>
<gene>
    <name evidence="14" type="ORF">EDC61_11643</name>
</gene>
<evidence type="ECO:0000259" key="12">
    <source>
        <dbReference type="PROSITE" id="PS51201"/>
    </source>
</evidence>
<feature type="transmembrane region" description="Helical" evidence="11">
    <location>
        <begin position="6"/>
        <end position="25"/>
    </location>
</feature>
<accession>A0A4R3JVN5</accession>
<dbReference type="InterPro" id="IPR038770">
    <property type="entry name" value="Na+/solute_symporter_sf"/>
</dbReference>
<dbReference type="NCBIfam" id="TIGR00932">
    <property type="entry name" value="2a37"/>
    <property type="match status" value="1"/>
</dbReference>
<dbReference type="GO" id="GO:1902600">
    <property type="term" value="P:proton transmembrane transport"/>
    <property type="evidence" value="ECO:0007669"/>
    <property type="project" value="InterPro"/>
</dbReference>
<dbReference type="GO" id="GO:0005886">
    <property type="term" value="C:plasma membrane"/>
    <property type="evidence" value="ECO:0007669"/>
    <property type="project" value="TreeGrafter"/>
</dbReference>
<evidence type="ECO:0000256" key="3">
    <source>
        <dbReference type="ARBA" id="ARBA00022448"/>
    </source>
</evidence>
<feature type="transmembrane region" description="Helical" evidence="11">
    <location>
        <begin position="236"/>
        <end position="256"/>
    </location>
</feature>
<dbReference type="InterPro" id="IPR036291">
    <property type="entry name" value="NAD(P)-bd_dom_sf"/>
</dbReference>
<dbReference type="PANTHER" id="PTHR46157:SF4">
    <property type="entry name" value="K(+) EFFLUX ANTIPORTER 3, CHLOROPLASTIC"/>
    <property type="match status" value="1"/>
</dbReference>
<protein>
    <submittedName>
        <fullName evidence="14">Kef-type potassium/proton antiporter (CPA2 family)</fullName>
    </submittedName>
</protein>
<keyword evidence="4" id="KW-0050">Antiport</keyword>
<comment type="subcellular location">
    <subcellularLocation>
        <location evidence="1">Endomembrane system</location>
        <topology evidence="1">Multi-pass membrane protein</topology>
    </subcellularLocation>
</comment>
<dbReference type="InterPro" id="IPR036721">
    <property type="entry name" value="RCK_C_sf"/>
</dbReference>
<reference evidence="14 15" key="1">
    <citation type="submission" date="2019-03" db="EMBL/GenBank/DDBJ databases">
        <title>Genomic Encyclopedia of Type Strains, Phase IV (KMG-IV): sequencing the most valuable type-strain genomes for metagenomic binning, comparative biology and taxonomic classification.</title>
        <authorList>
            <person name="Goeker M."/>
        </authorList>
    </citation>
    <scope>NUCLEOTIDE SEQUENCE [LARGE SCALE GENOMIC DNA]</scope>
    <source>
        <strain evidence="14 15">DSM 103923</strain>
    </source>
</reference>
<feature type="transmembrane region" description="Helical" evidence="11">
    <location>
        <begin position="355"/>
        <end position="372"/>
    </location>
</feature>
<dbReference type="Gene3D" id="3.40.50.720">
    <property type="entry name" value="NAD(P)-binding Rossmann-like Domain"/>
    <property type="match status" value="1"/>
</dbReference>
<evidence type="ECO:0000256" key="2">
    <source>
        <dbReference type="ARBA" id="ARBA00005551"/>
    </source>
</evidence>
<evidence type="ECO:0000256" key="1">
    <source>
        <dbReference type="ARBA" id="ARBA00004127"/>
    </source>
</evidence>
<evidence type="ECO:0000256" key="9">
    <source>
        <dbReference type="ARBA" id="ARBA00023065"/>
    </source>
</evidence>
<comment type="similarity">
    <text evidence="2">Belongs to the monovalent cation:proton antiporter 2 (CPA2) transporter (TC 2.A.37) family.</text>
</comment>
<keyword evidence="6 11" id="KW-0812">Transmembrane</keyword>
<feature type="transmembrane region" description="Helical" evidence="11">
    <location>
        <begin position="181"/>
        <end position="200"/>
    </location>
</feature>
<feature type="domain" description="RCK N-terminal" evidence="12">
    <location>
        <begin position="405"/>
        <end position="522"/>
    </location>
</feature>
<dbReference type="PANTHER" id="PTHR46157">
    <property type="entry name" value="K(+) EFFLUX ANTIPORTER 3, CHLOROPLASTIC"/>
    <property type="match status" value="1"/>
</dbReference>
<dbReference type="Proteomes" id="UP000295135">
    <property type="component" value="Unassembled WGS sequence"/>
</dbReference>
<proteinExistence type="inferred from homology"/>
<keyword evidence="10 11" id="KW-0472">Membrane</keyword>
<comment type="caution">
    <text evidence="14">The sequence shown here is derived from an EMBL/GenBank/DDBJ whole genome shotgun (WGS) entry which is preliminary data.</text>
</comment>
<keyword evidence="8 11" id="KW-1133">Transmembrane helix</keyword>
<keyword evidence="15" id="KW-1185">Reference proteome</keyword>
<dbReference type="PROSITE" id="PS51202">
    <property type="entry name" value="RCK_C"/>
    <property type="match status" value="1"/>
</dbReference>
<evidence type="ECO:0000256" key="10">
    <source>
        <dbReference type="ARBA" id="ARBA00023136"/>
    </source>
</evidence>
<keyword evidence="7" id="KW-0630">Potassium</keyword>
<evidence type="ECO:0000256" key="4">
    <source>
        <dbReference type="ARBA" id="ARBA00022449"/>
    </source>
</evidence>
<keyword evidence="9" id="KW-0406">Ion transport</keyword>
<organism evidence="14 15">
    <name type="scientific">Sulfuritortus calidifontis</name>
    <dbReference type="NCBI Taxonomy" id="1914471"/>
    <lineage>
        <taxon>Bacteria</taxon>
        <taxon>Pseudomonadati</taxon>
        <taxon>Pseudomonadota</taxon>
        <taxon>Betaproteobacteria</taxon>
        <taxon>Nitrosomonadales</taxon>
        <taxon>Thiobacillaceae</taxon>
        <taxon>Sulfuritortus</taxon>
    </lineage>
</organism>
<dbReference type="OrthoDB" id="9781411at2"/>
<evidence type="ECO:0000313" key="14">
    <source>
        <dbReference type="EMBL" id="TCS70444.1"/>
    </source>
</evidence>
<dbReference type="FunFam" id="3.40.50.720:FF:000036">
    <property type="entry name" value="Glutathione-regulated potassium-efflux system protein KefB"/>
    <property type="match status" value="1"/>
</dbReference>